<proteinExistence type="predicted"/>
<accession>A0ACC0KU39</accession>
<protein>
    <submittedName>
        <fullName evidence="1">Uncharacterized protein</fullName>
    </submittedName>
</protein>
<keyword evidence="2" id="KW-1185">Reference proteome</keyword>
<evidence type="ECO:0000313" key="2">
    <source>
        <dbReference type="Proteomes" id="UP001064048"/>
    </source>
</evidence>
<comment type="caution">
    <text evidence="1">The sequence shown here is derived from an EMBL/GenBank/DDBJ whole genome shotgun (WGS) entry which is preliminary data.</text>
</comment>
<sequence length="96" mass="9317">MDGLDVNFMTKWLTIVFPSGEEVEKAMENQEMMSLLSPPQGLLGGGPLGGGPPEGGGPPVGGPSGDGPSGGGPSVGGPAGGGPSGGGSREDKRDTR</sequence>
<dbReference type="Proteomes" id="UP001064048">
    <property type="component" value="Chromosome 23"/>
</dbReference>
<evidence type="ECO:0000313" key="1">
    <source>
        <dbReference type="EMBL" id="KAI8439686.1"/>
    </source>
</evidence>
<dbReference type="EMBL" id="CM046123">
    <property type="protein sequence ID" value="KAI8439686.1"/>
    <property type="molecule type" value="Genomic_DNA"/>
</dbReference>
<reference evidence="1 2" key="1">
    <citation type="journal article" date="2022" name="Genome Biol. Evol.">
        <title>The Spruce Budworm Genome: Reconstructing the Evolutionary History of Antifreeze Proteins.</title>
        <authorList>
            <person name="Beliveau C."/>
            <person name="Gagne P."/>
            <person name="Picq S."/>
            <person name="Vernygora O."/>
            <person name="Keeling C.I."/>
            <person name="Pinkney K."/>
            <person name="Doucet D."/>
            <person name="Wen F."/>
            <person name="Johnston J.S."/>
            <person name="Maaroufi H."/>
            <person name="Boyle B."/>
            <person name="Laroche J."/>
            <person name="Dewar K."/>
            <person name="Juretic N."/>
            <person name="Blackburn G."/>
            <person name="Nisole A."/>
            <person name="Brunet B."/>
            <person name="Brandao M."/>
            <person name="Lumley L."/>
            <person name="Duan J."/>
            <person name="Quan G."/>
            <person name="Lucarotti C.J."/>
            <person name="Roe A.D."/>
            <person name="Sperling F.A.H."/>
            <person name="Levesque R.C."/>
            <person name="Cusson M."/>
        </authorList>
    </citation>
    <scope>NUCLEOTIDE SEQUENCE [LARGE SCALE GENOMIC DNA]</scope>
    <source>
        <strain evidence="1">Glfc:IPQL:Cfum</strain>
    </source>
</reference>
<gene>
    <name evidence="1" type="ORF">MSG28_013380</name>
</gene>
<name>A0ACC0KU39_CHOFU</name>
<organism evidence="1 2">
    <name type="scientific">Choristoneura fumiferana</name>
    <name type="common">Spruce budworm moth</name>
    <name type="synonym">Archips fumiferana</name>
    <dbReference type="NCBI Taxonomy" id="7141"/>
    <lineage>
        <taxon>Eukaryota</taxon>
        <taxon>Metazoa</taxon>
        <taxon>Ecdysozoa</taxon>
        <taxon>Arthropoda</taxon>
        <taxon>Hexapoda</taxon>
        <taxon>Insecta</taxon>
        <taxon>Pterygota</taxon>
        <taxon>Neoptera</taxon>
        <taxon>Endopterygota</taxon>
        <taxon>Lepidoptera</taxon>
        <taxon>Glossata</taxon>
        <taxon>Ditrysia</taxon>
        <taxon>Tortricoidea</taxon>
        <taxon>Tortricidae</taxon>
        <taxon>Tortricinae</taxon>
        <taxon>Choristoneura</taxon>
    </lineage>
</organism>